<dbReference type="AlphaFoldDB" id="A0A0F9ECI8"/>
<sequence length="47" mass="5433">MNIKPQMGKYFTMHQNVTTKQRRDVKISVNFYGGRARIIPVPAVNVQ</sequence>
<protein>
    <submittedName>
        <fullName evidence="1">Uncharacterized protein</fullName>
    </submittedName>
</protein>
<gene>
    <name evidence="1" type="ORF">LCGC14_2170010</name>
</gene>
<accession>A0A0F9ECI8</accession>
<comment type="caution">
    <text evidence="1">The sequence shown here is derived from an EMBL/GenBank/DDBJ whole genome shotgun (WGS) entry which is preliminary data.</text>
</comment>
<evidence type="ECO:0000313" key="1">
    <source>
        <dbReference type="EMBL" id="KKL63946.1"/>
    </source>
</evidence>
<dbReference type="EMBL" id="LAZR01027997">
    <property type="protein sequence ID" value="KKL63946.1"/>
    <property type="molecule type" value="Genomic_DNA"/>
</dbReference>
<reference evidence="1" key="1">
    <citation type="journal article" date="2015" name="Nature">
        <title>Complex archaea that bridge the gap between prokaryotes and eukaryotes.</title>
        <authorList>
            <person name="Spang A."/>
            <person name="Saw J.H."/>
            <person name="Jorgensen S.L."/>
            <person name="Zaremba-Niedzwiedzka K."/>
            <person name="Martijn J."/>
            <person name="Lind A.E."/>
            <person name="van Eijk R."/>
            <person name="Schleper C."/>
            <person name="Guy L."/>
            <person name="Ettema T.J."/>
        </authorList>
    </citation>
    <scope>NUCLEOTIDE SEQUENCE</scope>
</reference>
<organism evidence="1">
    <name type="scientific">marine sediment metagenome</name>
    <dbReference type="NCBI Taxonomy" id="412755"/>
    <lineage>
        <taxon>unclassified sequences</taxon>
        <taxon>metagenomes</taxon>
        <taxon>ecological metagenomes</taxon>
    </lineage>
</organism>
<name>A0A0F9ECI8_9ZZZZ</name>
<proteinExistence type="predicted"/>